<dbReference type="EMBL" id="WNZW01000001">
    <property type="protein sequence ID" value="MUG44228.1"/>
    <property type="molecule type" value="Genomic_DNA"/>
</dbReference>
<dbReference type="InterPro" id="IPR026881">
    <property type="entry name" value="WYL_dom"/>
</dbReference>
<comment type="caution">
    <text evidence="4">The sequence shown here is derived from an EMBL/GenBank/DDBJ whole genome shotgun (WGS) entry which is preliminary data.</text>
</comment>
<dbReference type="InterPro" id="IPR028349">
    <property type="entry name" value="PafC-like"/>
</dbReference>
<dbReference type="GO" id="GO:0003700">
    <property type="term" value="F:DNA-binding transcription factor activity"/>
    <property type="evidence" value="ECO:0007669"/>
    <property type="project" value="InterPro"/>
</dbReference>
<dbReference type="Pfam" id="PF25583">
    <property type="entry name" value="WCX"/>
    <property type="match status" value="1"/>
</dbReference>
<keyword evidence="2" id="KW-0804">Transcription</keyword>
<feature type="domain" description="HTH deoR-type" evidence="3">
    <location>
        <begin position="2"/>
        <end position="60"/>
    </location>
</feature>
<reference evidence="4 5" key="1">
    <citation type="submission" date="2019-11" db="EMBL/GenBank/DDBJ databases">
        <title>Draft genome sequences of five Paenibacillus species of dairy origin.</title>
        <authorList>
            <person name="Olajide A.M."/>
            <person name="Chen S."/>
            <person name="Lapointe G."/>
        </authorList>
    </citation>
    <scope>NUCLEOTIDE SEQUENCE [LARGE SCALE GENOMIC DNA]</scope>
    <source>
        <strain evidence="4 5">12CR55</strain>
    </source>
</reference>
<evidence type="ECO:0000256" key="2">
    <source>
        <dbReference type="ARBA" id="ARBA00023163"/>
    </source>
</evidence>
<dbReference type="AlphaFoldDB" id="A0A7X2YZC3"/>
<dbReference type="InterPro" id="IPR036388">
    <property type="entry name" value="WH-like_DNA-bd_sf"/>
</dbReference>
<evidence type="ECO:0000259" key="3">
    <source>
        <dbReference type="PROSITE" id="PS51000"/>
    </source>
</evidence>
<dbReference type="PROSITE" id="PS52050">
    <property type="entry name" value="WYL"/>
    <property type="match status" value="1"/>
</dbReference>
<dbReference type="Gene3D" id="1.10.10.10">
    <property type="entry name" value="Winged helix-like DNA-binding domain superfamily/Winged helix DNA-binding domain"/>
    <property type="match status" value="1"/>
</dbReference>
<dbReference type="OrthoDB" id="9815009at2"/>
<dbReference type="SUPFAM" id="SSF46785">
    <property type="entry name" value="Winged helix' DNA-binding domain"/>
    <property type="match status" value="1"/>
</dbReference>
<keyword evidence="1" id="KW-0805">Transcription regulation</keyword>
<dbReference type="InterPro" id="IPR057727">
    <property type="entry name" value="WCX_dom"/>
</dbReference>
<dbReference type="InterPro" id="IPR036390">
    <property type="entry name" value="WH_DNA-bd_sf"/>
</dbReference>
<dbReference type="PANTHER" id="PTHR34580">
    <property type="match status" value="1"/>
</dbReference>
<name>A0A7X2YZC3_9BACL</name>
<accession>A0A7X2YZC3</accession>
<dbReference type="PROSITE" id="PS51000">
    <property type="entry name" value="HTH_DEOR_2"/>
    <property type="match status" value="1"/>
</dbReference>
<dbReference type="PANTHER" id="PTHR34580:SF1">
    <property type="entry name" value="PROTEIN PAFC"/>
    <property type="match status" value="1"/>
</dbReference>
<sequence>MQINRLLEIVYILLDKKQVTAKQLAEQFEVSQRTIYRDIDTLSAAGIPVYTNKGKGGGIRLLDQFVLGKSMLSDKEQVDILSSLQGLNALNVPDVEPVLSKLAAIFNKESTSWIDVDFSRWGSDASEQEKFNLLKTAILNRNVVAFDYYSSYGVKTERIAEPLKLIFKGQGWYIYGFCRLKNDFRMFKVTRIKTLACSQETFIRERPGEVWGYPSNMNHRTVKLVLKIESSMAYRVYDEFDQNGITKHSDGSFKVEVTYVEDEWVYGYILSYGAAAEVIEPEHVRNIIKRKLEESLRKYS</sequence>
<dbReference type="InterPro" id="IPR001034">
    <property type="entry name" value="DeoR_HTH"/>
</dbReference>
<evidence type="ECO:0000313" key="4">
    <source>
        <dbReference type="EMBL" id="MUG44228.1"/>
    </source>
</evidence>
<dbReference type="RefSeq" id="WP_155609628.1">
    <property type="nucleotide sequence ID" value="NZ_WNZW01000001.1"/>
</dbReference>
<dbReference type="PIRSF" id="PIRSF016838">
    <property type="entry name" value="PafC"/>
    <property type="match status" value="1"/>
</dbReference>
<dbReference type="InterPro" id="IPR051534">
    <property type="entry name" value="CBASS_pafABC_assoc_protein"/>
</dbReference>
<dbReference type="Proteomes" id="UP000447876">
    <property type="component" value="Unassembled WGS sequence"/>
</dbReference>
<evidence type="ECO:0000313" key="5">
    <source>
        <dbReference type="Proteomes" id="UP000447876"/>
    </source>
</evidence>
<protein>
    <submittedName>
        <fullName evidence="4">WYL domain-containing protein</fullName>
    </submittedName>
</protein>
<proteinExistence type="predicted"/>
<dbReference type="Pfam" id="PF13280">
    <property type="entry name" value="WYL"/>
    <property type="match status" value="1"/>
</dbReference>
<dbReference type="InterPro" id="IPR013196">
    <property type="entry name" value="HTH_11"/>
</dbReference>
<gene>
    <name evidence="4" type="ORF">GNP95_04340</name>
</gene>
<evidence type="ECO:0000256" key="1">
    <source>
        <dbReference type="ARBA" id="ARBA00023015"/>
    </source>
</evidence>
<dbReference type="Pfam" id="PF08279">
    <property type="entry name" value="HTH_11"/>
    <property type="match status" value="1"/>
</dbReference>
<organism evidence="4 5">
    <name type="scientific">Paenibacillus woosongensis</name>
    <dbReference type="NCBI Taxonomy" id="307580"/>
    <lineage>
        <taxon>Bacteria</taxon>
        <taxon>Bacillati</taxon>
        <taxon>Bacillota</taxon>
        <taxon>Bacilli</taxon>
        <taxon>Bacillales</taxon>
        <taxon>Paenibacillaceae</taxon>
        <taxon>Paenibacillus</taxon>
    </lineage>
</organism>